<keyword evidence="4" id="KW-1185">Reference proteome</keyword>
<dbReference type="Pfam" id="PF22113">
    <property type="entry name" value="Mtrc-MtrF_II-IV_dom"/>
    <property type="match status" value="2"/>
</dbReference>
<keyword evidence="1" id="KW-0732">Signal</keyword>
<protein>
    <submittedName>
        <fullName evidence="3">Decaheme c-type cytochrome OmcA</fullName>
    </submittedName>
</protein>
<evidence type="ECO:0000313" key="3">
    <source>
        <dbReference type="EMBL" id="GAA5194913.1"/>
    </source>
</evidence>
<name>A0ABP9SGZ3_9GAMM</name>
<feature type="domain" description="Outer membrane cytochrome MtrC/MtrF-like" evidence="2">
    <location>
        <begin position="577"/>
        <end position="734"/>
    </location>
</feature>
<dbReference type="EMBL" id="BAABLF010000030">
    <property type="protein sequence ID" value="GAA5194913.1"/>
    <property type="molecule type" value="Genomic_DNA"/>
</dbReference>
<evidence type="ECO:0000259" key="2">
    <source>
        <dbReference type="Pfam" id="PF22113"/>
    </source>
</evidence>
<proteinExistence type="predicted"/>
<organism evidence="3 4">
    <name type="scientific">Ferrimonas gelatinilytica</name>
    <dbReference type="NCBI Taxonomy" id="1255257"/>
    <lineage>
        <taxon>Bacteria</taxon>
        <taxon>Pseudomonadati</taxon>
        <taxon>Pseudomonadota</taxon>
        <taxon>Gammaproteobacteria</taxon>
        <taxon>Alteromonadales</taxon>
        <taxon>Ferrimonadaceae</taxon>
        <taxon>Ferrimonas</taxon>
    </lineage>
</organism>
<sequence length="736" mass="79738">MTKNYKNWKALASAAAISAILAGCGSDGKDGEPGKPGEPGPIGINITDATGIKTQVTNASFENDALVIEFDVTDKRGVSVYGLENEEAHGGHIRVSFGRMGTVGELQEDLAEEIFKQELDREIWLSYTNKMKGDLVAGTNNFRTNRDCPEESQCLEYLGDGRYRLTAENIINVQNQPYGYDADAVNGLYLMVYAAGNQPNKAVEAYYWQPATDQQGVPSPKVVIAGETCTSCHVDQEHIRHGNYGNTADGCAFCHTDYTLYAGTGQMEGGEAVEFTYNGSIKGLVHAIHTGATHADRRAWAKFESTIAKEGANPAFFHKFNKEDGVYPQEASNCHACHVDYTTDVENLPAGVTHHALDWFADIDANSCQNCHGDYHYGDYHVGDEYYGCVGCHNTDPSYGNPDRNNRGGALRHFAGHDTDSRERAYDAAKLIEVAYSDFALNEGVLSFNVALSQGEVQVDDRYVTSNSLFVNAIDPTHPKGFLVYRPDVTRTWNTDGTITATVTDAALTAAIENGASIAVTASIKACYSNKSSELSELVELDGERTCGGVVSQNAASTQYFNLDGTEGTARQSAANMENCQACHSDDMVVRYKGDHYRNADLATCAQCHEAGDYNSLAVRVHGTFGKAHGRDDVQQLLSSADCQACHNDSYTLADARNTPLRWNRKDDTWSSPHAGVCASCHVSDSYDLGNGADSAKAHIESMGGVVAGSYDDATLASESCATCHNADYIKQKHSF</sequence>
<evidence type="ECO:0000313" key="4">
    <source>
        <dbReference type="Proteomes" id="UP001501600"/>
    </source>
</evidence>
<reference evidence="4" key="1">
    <citation type="journal article" date="2019" name="Int. J. Syst. Evol. Microbiol.">
        <title>The Global Catalogue of Microorganisms (GCM) 10K type strain sequencing project: providing services to taxonomists for standard genome sequencing and annotation.</title>
        <authorList>
            <consortium name="The Broad Institute Genomics Platform"/>
            <consortium name="The Broad Institute Genome Sequencing Center for Infectious Disease"/>
            <person name="Wu L."/>
            <person name="Ma J."/>
        </authorList>
    </citation>
    <scope>NUCLEOTIDE SEQUENCE [LARGE SCALE GENOMIC DNA]</scope>
    <source>
        <strain evidence="4">JCM 18720</strain>
    </source>
</reference>
<dbReference type="PROSITE" id="PS51257">
    <property type="entry name" value="PROKAR_LIPOPROTEIN"/>
    <property type="match status" value="1"/>
</dbReference>
<feature type="chain" id="PRO_5045235857" evidence="1">
    <location>
        <begin position="23"/>
        <end position="736"/>
    </location>
</feature>
<dbReference type="InterPro" id="IPR036280">
    <property type="entry name" value="Multihaem_cyt_sf"/>
</dbReference>
<dbReference type="InterPro" id="IPR054337">
    <property type="entry name" value="Mtrc-MtrF-like_dom_II/IV"/>
</dbReference>
<dbReference type="RefSeq" id="WP_345317893.1">
    <property type="nucleotide sequence ID" value="NZ_BAABLF010000030.1"/>
</dbReference>
<feature type="domain" description="Outer membrane cytochrome MtrC/MtrF-like" evidence="2">
    <location>
        <begin position="222"/>
        <end position="346"/>
    </location>
</feature>
<evidence type="ECO:0000256" key="1">
    <source>
        <dbReference type="SAM" id="SignalP"/>
    </source>
</evidence>
<gene>
    <name evidence="3" type="primary">omcA_1</name>
    <name evidence="3" type="ORF">GCM10025772_28980</name>
</gene>
<feature type="signal peptide" evidence="1">
    <location>
        <begin position="1"/>
        <end position="22"/>
    </location>
</feature>
<accession>A0ABP9SGZ3</accession>
<dbReference type="Proteomes" id="UP001501600">
    <property type="component" value="Unassembled WGS sequence"/>
</dbReference>
<comment type="caution">
    <text evidence="3">The sequence shown here is derived from an EMBL/GenBank/DDBJ whole genome shotgun (WGS) entry which is preliminary data.</text>
</comment>
<dbReference type="SUPFAM" id="SSF48695">
    <property type="entry name" value="Multiheme cytochromes"/>
    <property type="match status" value="1"/>
</dbReference>